<feature type="compositionally biased region" description="Polar residues" evidence="4">
    <location>
        <begin position="337"/>
        <end position="346"/>
    </location>
</feature>
<dbReference type="EMBL" id="CAJOAZ010003531">
    <property type="protein sequence ID" value="CAF4013482.1"/>
    <property type="molecule type" value="Genomic_DNA"/>
</dbReference>
<evidence type="ECO:0000256" key="1">
    <source>
        <dbReference type="ARBA" id="ARBA00022737"/>
    </source>
</evidence>
<keyword evidence="1" id="KW-0677">Repeat</keyword>
<dbReference type="Gene3D" id="1.25.40.20">
    <property type="entry name" value="Ankyrin repeat-containing domain"/>
    <property type="match status" value="1"/>
</dbReference>
<dbReference type="Proteomes" id="UP000663844">
    <property type="component" value="Unassembled WGS sequence"/>
</dbReference>
<feature type="compositionally biased region" description="Basic and acidic residues" evidence="4">
    <location>
        <begin position="347"/>
        <end position="363"/>
    </location>
</feature>
<feature type="region of interest" description="Disordered" evidence="4">
    <location>
        <begin position="337"/>
        <end position="367"/>
    </location>
</feature>
<organism evidence="5 6">
    <name type="scientific">Adineta steineri</name>
    <dbReference type="NCBI Taxonomy" id="433720"/>
    <lineage>
        <taxon>Eukaryota</taxon>
        <taxon>Metazoa</taxon>
        <taxon>Spiralia</taxon>
        <taxon>Gnathifera</taxon>
        <taxon>Rotifera</taxon>
        <taxon>Eurotatoria</taxon>
        <taxon>Bdelloidea</taxon>
        <taxon>Adinetida</taxon>
        <taxon>Adinetidae</taxon>
        <taxon>Adineta</taxon>
    </lineage>
</organism>
<evidence type="ECO:0000313" key="5">
    <source>
        <dbReference type="EMBL" id="CAF4013482.1"/>
    </source>
</evidence>
<accession>A0A819PAE1</accession>
<dbReference type="Pfam" id="PF12796">
    <property type="entry name" value="Ank_2"/>
    <property type="match status" value="2"/>
</dbReference>
<evidence type="ECO:0000313" key="6">
    <source>
        <dbReference type="Proteomes" id="UP000663844"/>
    </source>
</evidence>
<dbReference type="PROSITE" id="PS50297">
    <property type="entry name" value="ANK_REP_REGION"/>
    <property type="match status" value="2"/>
</dbReference>
<dbReference type="InterPro" id="IPR002110">
    <property type="entry name" value="Ankyrin_rpt"/>
</dbReference>
<dbReference type="SUPFAM" id="SSF48403">
    <property type="entry name" value="Ankyrin repeat"/>
    <property type="match status" value="1"/>
</dbReference>
<feature type="non-terminal residue" evidence="5">
    <location>
        <position position="423"/>
    </location>
</feature>
<evidence type="ECO:0000256" key="3">
    <source>
        <dbReference type="PROSITE-ProRule" id="PRU00023"/>
    </source>
</evidence>
<dbReference type="PROSITE" id="PS50088">
    <property type="entry name" value="ANK_REPEAT"/>
    <property type="match status" value="2"/>
</dbReference>
<dbReference type="InterPro" id="IPR036770">
    <property type="entry name" value="Ankyrin_rpt-contain_sf"/>
</dbReference>
<sequence length="423" mass="48424">IQNNMSKLILSYLFKTNLSVFRSAILEENTDKICRILDFERDFLHKDIDHEGNTALLLAVDHASPLIVRLLLDHGAEPDKTNTVDSRTSLSLLASKSYDDYNSHKAQKTLEMAKILLDYGAFVDKPIPCVYQNENNKEHPGKETPLMIAVRKKNIPFVKLLLERKADVNFTDRQSEVRSIHYAIANGDEEMFDLLANAGALDSSIVTVDKNTLLHWFCYTKENDKQISLLEKLIKKGYDINAQNWQRRTPLIIAVKNDMTNTCRILLDNEANIGKYDCNGHQAIDLSVPGSECSKILLHAMKTERYKLRLLSTPVNKSRNTMIRKQRIGSARRFTTEICNTDNNNNETKDQDNLSKHSQEDKQNTPAFHSYLSLNDIKDNSGIETKYERVWEKSFKPRQTTLLLKGTRKGRALSVDTEDTSRF</sequence>
<dbReference type="SMART" id="SM00248">
    <property type="entry name" value="ANK"/>
    <property type="match status" value="6"/>
</dbReference>
<evidence type="ECO:0000256" key="2">
    <source>
        <dbReference type="ARBA" id="ARBA00023043"/>
    </source>
</evidence>
<dbReference type="PANTHER" id="PTHR24198:SF165">
    <property type="entry name" value="ANKYRIN REPEAT-CONTAINING PROTEIN-RELATED"/>
    <property type="match status" value="1"/>
</dbReference>
<dbReference type="AlphaFoldDB" id="A0A819PAE1"/>
<feature type="repeat" description="ANK" evidence="3">
    <location>
        <begin position="51"/>
        <end position="83"/>
    </location>
</feature>
<evidence type="ECO:0008006" key="7">
    <source>
        <dbReference type="Google" id="ProtNLM"/>
    </source>
</evidence>
<gene>
    <name evidence="5" type="ORF">OXD698_LOCUS30250</name>
</gene>
<proteinExistence type="predicted"/>
<protein>
    <recommendedName>
        <fullName evidence="7">Ankyrin repeat protein</fullName>
    </recommendedName>
</protein>
<feature type="repeat" description="ANK" evidence="3">
    <location>
        <begin position="141"/>
        <end position="173"/>
    </location>
</feature>
<dbReference type="Pfam" id="PF00023">
    <property type="entry name" value="Ank"/>
    <property type="match status" value="1"/>
</dbReference>
<comment type="caution">
    <text evidence="5">The sequence shown here is derived from an EMBL/GenBank/DDBJ whole genome shotgun (WGS) entry which is preliminary data.</text>
</comment>
<evidence type="ECO:0000256" key="4">
    <source>
        <dbReference type="SAM" id="MobiDB-lite"/>
    </source>
</evidence>
<name>A0A819PAE1_9BILA</name>
<reference evidence="5" key="1">
    <citation type="submission" date="2021-02" db="EMBL/GenBank/DDBJ databases">
        <authorList>
            <person name="Nowell W R."/>
        </authorList>
    </citation>
    <scope>NUCLEOTIDE SEQUENCE</scope>
</reference>
<dbReference type="PANTHER" id="PTHR24198">
    <property type="entry name" value="ANKYRIN REPEAT AND PROTEIN KINASE DOMAIN-CONTAINING PROTEIN"/>
    <property type="match status" value="1"/>
</dbReference>
<keyword evidence="2 3" id="KW-0040">ANK repeat</keyword>